<dbReference type="OrthoDB" id="390933at2"/>
<sequence>MKEFNQISAPCSISFILLTLEVKLNGLIHKSQIKDDVKPILVQEFKNKLGIIPFWEMINEPNLLFLSTSTTLNSWPTMANCYKLQFDLEDSFNIKSKERYANRTHWYGQLDDNLMTAYNNGNKKVLQDVFSDIFIQSDQTAADGTSSQYLQVVLGAMNELRRQAHDTLIDIRENIRDNRHWMVFPFNVYSSYIPDTETGWKPNNAKPSDYGTYTRIFDNMESTIAQWQGSLKIVQKYKGKEINILMIDDFKKQPINSTIWANNETPFAIKLKDENENIYWKLIDGENIYDINRMLEYLKQYKLSYFINNDNKADNFYTKEVKVGKYWDAYMVDDRSSIQFGEAKFEQVFTQQSTERQYTLLILDEDAQKLNINDYYNFYTVFNDRGLNIGGGDINSAPQDRQWLYLSNVINYYSPYDGSFLWQEITFSSINDKISHSGLSVRQFI</sequence>
<accession>A0A0K2JG19</accession>
<organism evidence="1 2">
    <name type="scientific">Spiroplasma kunkelii CR2-3x</name>
    <dbReference type="NCBI Taxonomy" id="273035"/>
    <lineage>
        <taxon>Bacteria</taxon>
        <taxon>Bacillati</taxon>
        <taxon>Mycoplasmatota</taxon>
        <taxon>Mollicutes</taxon>
        <taxon>Entomoplasmatales</taxon>
        <taxon>Spiroplasmataceae</taxon>
        <taxon>Spiroplasma</taxon>
    </lineage>
</organism>
<dbReference type="RefSeq" id="WP_053390662.1">
    <property type="nucleotide sequence ID" value="NZ_CP010899.1"/>
</dbReference>
<dbReference type="Proteomes" id="UP000062963">
    <property type="component" value="Chromosome"/>
</dbReference>
<protein>
    <submittedName>
        <fullName evidence="1">p123</fullName>
    </submittedName>
</protein>
<dbReference type="KEGG" id="skn:SKUN_00454"/>
<dbReference type="PATRIC" id="fig|273035.7.peg.534"/>
<reference evidence="1 2" key="1">
    <citation type="journal article" date="2015" name="Genome Announc.">
        <title>Complete Genome Sequence of Spiroplasma kunkelii Strain CR2-3x, Causal Agent of Corn Stunt Disease in Zea mays L.</title>
        <authorList>
            <person name="Davis R.E."/>
            <person name="Shao J."/>
            <person name="Dally E.L."/>
            <person name="Zhao Y."/>
            <person name="Gasparich G.E."/>
            <person name="Gaynor B.J."/>
            <person name="Athey J.C."/>
            <person name="Harrison N.A."/>
            <person name="Donofrio N."/>
        </authorList>
    </citation>
    <scope>NUCLEOTIDE SEQUENCE [LARGE SCALE GENOMIC DNA]</scope>
    <source>
        <strain evidence="1 2">CR2-3x</strain>
    </source>
</reference>
<dbReference type="EMBL" id="CP010899">
    <property type="protein sequence ID" value="ALA97357.1"/>
    <property type="molecule type" value="Genomic_DNA"/>
</dbReference>
<name>A0A0K2JG19_SPIKU</name>
<gene>
    <name evidence="1" type="ORF">SKUN_00454</name>
</gene>
<evidence type="ECO:0000313" key="1">
    <source>
        <dbReference type="EMBL" id="ALA97357.1"/>
    </source>
</evidence>
<keyword evidence="2" id="KW-1185">Reference proteome</keyword>
<evidence type="ECO:0000313" key="2">
    <source>
        <dbReference type="Proteomes" id="UP000062963"/>
    </source>
</evidence>
<dbReference type="AlphaFoldDB" id="A0A0K2JG19"/>
<proteinExistence type="predicted"/>